<dbReference type="GO" id="GO:0046872">
    <property type="term" value="F:metal ion binding"/>
    <property type="evidence" value="ECO:0007669"/>
    <property type="project" value="UniProtKB-KW"/>
</dbReference>
<reference evidence="3 4" key="1">
    <citation type="submission" date="2016-10" db="EMBL/GenBank/DDBJ databases">
        <authorList>
            <person name="de Groot N.N."/>
        </authorList>
    </citation>
    <scope>NUCLEOTIDE SEQUENCE [LARGE SCALE GENOMIC DNA]</scope>
    <source>
        <strain evidence="3 4">CGMCC 1.7054</strain>
    </source>
</reference>
<dbReference type="InterPro" id="IPR036163">
    <property type="entry name" value="HMA_dom_sf"/>
</dbReference>
<dbReference type="PROSITE" id="PS01047">
    <property type="entry name" value="HMA_1"/>
    <property type="match status" value="1"/>
</dbReference>
<proteinExistence type="predicted"/>
<dbReference type="AlphaFoldDB" id="A0A1I7MT42"/>
<keyword evidence="4" id="KW-1185">Reference proteome</keyword>
<dbReference type="Proteomes" id="UP000198881">
    <property type="component" value="Unassembled WGS sequence"/>
</dbReference>
<dbReference type="Gene3D" id="3.30.70.100">
    <property type="match status" value="1"/>
</dbReference>
<organism evidence="3 4">
    <name type="scientific">Micrococcus terreus</name>
    <dbReference type="NCBI Taxonomy" id="574650"/>
    <lineage>
        <taxon>Bacteria</taxon>
        <taxon>Bacillati</taxon>
        <taxon>Actinomycetota</taxon>
        <taxon>Actinomycetes</taxon>
        <taxon>Micrococcales</taxon>
        <taxon>Micrococcaceae</taxon>
        <taxon>Micrococcus</taxon>
    </lineage>
</organism>
<evidence type="ECO:0000313" key="3">
    <source>
        <dbReference type="EMBL" id="SFV25105.1"/>
    </source>
</evidence>
<dbReference type="SUPFAM" id="SSF55008">
    <property type="entry name" value="HMA, heavy metal-associated domain"/>
    <property type="match status" value="1"/>
</dbReference>
<dbReference type="RefSeq" id="WP_091699673.1">
    <property type="nucleotide sequence ID" value="NZ_CBDRLN010000008.1"/>
</dbReference>
<dbReference type="EMBL" id="FPCG01000020">
    <property type="protein sequence ID" value="SFV25105.1"/>
    <property type="molecule type" value="Genomic_DNA"/>
</dbReference>
<feature type="domain" description="HMA" evidence="2">
    <location>
        <begin position="42"/>
        <end position="108"/>
    </location>
</feature>
<evidence type="ECO:0000256" key="1">
    <source>
        <dbReference type="ARBA" id="ARBA00022723"/>
    </source>
</evidence>
<dbReference type="CDD" id="cd00371">
    <property type="entry name" value="HMA"/>
    <property type="match status" value="1"/>
</dbReference>
<sequence>MTESPRTPLPMATTDCSCCAPAADTPAPAGRQSADPTGTSAGTATYQVEGMTCEHCVGSVAEAVSALDGADDVRVELVAGGASPVTVTGPASAGAVQAAIEAAGYRVLTH</sequence>
<dbReference type="PROSITE" id="PS50846">
    <property type="entry name" value="HMA_2"/>
    <property type="match status" value="1"/>
</dbReference>
<dbReference type="InterPro" id="IPR017969">
    <property type="entry name" value="Heavy-metal-associated_CS"/>
</dbReference>
<dbReference type="Pfam" id="PF00403">
    <property type="entry name" value="HMA"/>
    <property type="match status" value="1"/>
</dbReference>
<protein>
    <submittedName>
        <fullName evidence="3">Copper chaperone CopZ</fullName>
    </submittedName>
</protein>
<accession>A0A1I7MT42</accession>
<evidence type="ECO:0000259" key="2">
    <source>
        <dbReference type="PROSITE" id="PS50846"/>
    </source>
</evidence>
<dbReference type="STRING" id="574650.SAMN04487966_1208"/>
<keyword evidence="1" id="KW-0479">Metal-binding</keyword>
<dbReference type="OrthoDB" id="9813965at2"/>
<name>A0A1I7MT42_9MICC</name>
<dbReference type="InterPro" id="IPR006121">
    <property type="entry name" value="HMA_dom"/>
</dbReference>
<gene>
    <name evidence="3" type="ORF">SAMN04487966_1208</name>
</gene>
<evidence type="ECO:0000313" key="4">
    <source>
        <dbReference type="Proteomes" id="UP000198881"/>
    </source>
</evidence>